<dbReference type="AlphaFoldDB" id="A0A2S5KGQ6"/>
<dbReference type="EMBL" id="PRLP01000169">
    <property type="protein sequence ID" value="PPC73987.1"/>
    <property type="molecule type" value="Genomic_DNA"/>
</dbReference>
<dbReference type="Pfam" id="PF00528">
    <property type="entry name" value="BPD_transp_1"/>
    <property type="match status" value="1"/>
</dbReference>
<dbReference type="OrthoDB" id="5289542at2"/>
<dbReference type="PROSITE" id="PS50928">
    <property type="entry name" value="ABC_TM1"/>
    <property type="match status" value="1"/>
</dbReference>
<name>A0A2S5KGQ6_9PROT</name>
<evidence type="ECO:0000256" key="5">
    <source>
        <dbReference type="ARBA" id="ARBA00022989"/>
    </source>
</evidence>
<dbReference type="InterPro" id="IPR000515">
    <property type="entry name" value="MetI-like"/>
</dbReference>
<sequence>MTRFLARKLGGIVATMLAVSLIVFFALELNVDDVVVHVLGPYSAPDQRAAWLTEHGYDRPFVLRYLAWLWHFVQGDWGMSTYYREPVLTLLAGNLYKTCLLAGSALLVMIPIALTLGVIAGIRQGSWADRIVSVLSVFTTSIPDFASAVFLSAIFVFWLKLLPGASTMTSGFSVEQMVLPVMVLSLFGIGYLARMTRSSMIEVMGAHYIRTAKMKGASTLRIVLRHALRNALIAPVTVIMLYIPWLLSNVIVVEVFFAYKGFGTLLYTASLNSDVFVIEACAMVSVLVVSGTQVLSDLAYTWLNPRISFNSNGGAA</sequence>
<dbReference type="Gene3D" id="1.10.3720.10">
    <property type="entry name" value="MetI-like"/>
    <property type="match status" value="1"/>
</dbReference>
<dbReference type="PANTHER" id="PTHR43163:SF3">
    <property type="entry name" value="PEPTIDE ABC TRANSPORTER PERMEASE PROTEIN"/>
    <property type="match status" value="1"/>
</dbReference>
<evidence type="ECO:0000259" key="8">
    <source>
        <dbReference type="PROSITE" id="PS50928"/>
    </source>
</evidence>
<keyword evidence="5 7" id="KW-1133">Transmembrane helix</keyword>
<evidence type="ECO:0000256" key="2">
    <source>
        <dbReference type="ARBA" id="ARBA00022448"/>
    </source>
</evidence>
<feature type="transmembrane region" description="Helical" evidence="7">
    <location>
        <begin position="177"/>
        <end position="194"/>
    </location>
</feature>
<comment type="caution">
    <text evidence="9">The sequence shown here is derived from an EMBL/GenBank/DDBJ whole genome shotgun (WGS) entry which is preliminary data.</text>
</comment>
<evidence type="ECO:0000256" key="6">
    <source>
        <dbReference type="ARBA" id="ARBA00023136"/>
    </source>
</evidence>
<reference evidence="9 10" key="1">
    <citation type="submission" date="2018-02" db="EMBL/GenBank/DDBJ databases">
        <title>novel marine gammaproteobacteria from coastal saline agro ecosystem.</title>
        <authorList>
            <person name="Krishnan R."/>
            <person name="Ramesh Kumar N."/>
        </authorList>
    </citation>
    <scope>NUCLEOTIDE SEQUENCE [LARGE SCALE GENOMIC DNA]</scope>
    <source>
        <strain evidence="9 10">228</strain>
    </source>
</reference>
<evidence type="ECO:0000256" key="4">
    <source>
        <dbReference type="ARBA" id="ARBA00022692"/>
    </source>
</evidence>
<dbReference type="InterPro" id="IPR035906">
    <property type="entry name" value="MetI-like_sf"/>
</dbReference>
<accession>A0A2S5KGQ6</accession>
<dbReference type="CDD" id="cd06261">
    <property type="entry name" value="TM_PBP2"/>
    <property type="match status" value="1"/>
</dbReference>
<evidence type="ECO:0000256" key="7">
    <source>
        <dbReference type="RuleBase" id="RU363032"/>
    </source>
</evidence>
<evidence type="ECO:0000256" key="3">
    <source>
        <dbReference type="ARBA" id="ARBA00022475"/>
    </source>
</evidence>
<organism evidence="9 10">
    <name type="scientific">Proteobacteria bacterium 228</name>
    <dbReference type="NCBI Taxonomy" id="2083153"/>
    <lineage>
        <taxon>Bacteria</taxon>
        <taxon>Pseudomonadati</taxon>
        <taxon>Pseudomonadota</taxon>
    </lineage>
</organism>
<feature type="transmembrane region" description="Helical" evidence="7">
    <location>
        <begin position="231"/>
        <end position="257"/>
    </location>
</feature>
<gene>
    <name evidence="9" type="ORF">C4K68_28115</name>
</gene>
<feature type="transmembrane region" description="Helical" evidence="7">
    <location>
        <begin position="100"/>
        <end position="122"/>
    </location>
</feature>
<feature type="transmembrane region" description="Helical" evidence="7">
    <location>
        <begin position="9"/>
        <end position="27"/>
    </location>
</feature>
<protein>
    <submittedName>
        <fullName evidence="9">ABC transporter permease</fullName>
    </submittedName>
</protein>
<evidence type="ECO:0000256" key="1">
    <source>
        <dbReference type="ARBA" id="ARBA00004651"/>
    </source>
</evidence>
<comment type="subcellular location">
    <subcellularLocation>
        <location evidence="1 7">Cell membrane</location>
        <topology evidence="1 7">Multi-pass membrane protein</topology>
    </subcellularLocation>
</comment>
<dbReference type="GO" id="GO:0055085">
    <property type="term" value="P:transmembrane transport"/>
    <property type="evidence" value="ECO:0007669"/>
    <property type="project" value="InterPro"/>
</dbReference>
<proteinExistence type="inferred from homology"/>
<dbReference type="GO" id="GO:0005886">
    <property type="term" value="C:plasma membrane"/>
    <property type="evidence" value="ECO:0007669"/>
    <property type="project" value="UniProtKB-SubCell"/>
</dbReference>
<comment type="similarity">
    <text evidence="7">Belongs to the binding-protein-dependent transport system permease family.</text>
</comment>
<keyword evidence="2 7" id="KW-0813">Transport</keyword>
<keyword evidence="6 7" id="KW-0472">Membrane</keyword>
<evidence type="ECO:0000313" key="9">
    <source>
        <dbReference type="EMBL" id="PPC73987.1"/>
    </source>
</evidence>
<feature type="transmembrane region" description="Helical" evidence="7">
    <location>
        <begin position="134"/>
        <end position="157"/>
    </location>
</feature>
<evidence type="ECO:0000313" key="10">
    <source>
        <dbReference type="Proteomes" id="UP000238196"/>
    </source>
</evidence>
<keyword evidence="4 7" id="KW-0812">Transmembrane</keyword>
<keyword evidence="3" id="KW-1003">Cell membrane</keyword>
<dbReference type="Proteomes" id="UP000238196">
    <property type="component" value="Unassembled WGS sequence"/>
</dbReference>
<dbReference type="PANTHER" id="PTHR43163">
    <property type="entry name" value="DIPEPTIDE TRANSPORT SYSTEM PERMEASE PROTEIN DPPB-RELATED"/>
    <property type="match status" value="1"/>
</dbReference>
<feature type="domain" description="ABC transmembrane type-1" evidence="8">
    <location>
        <begin position="95"/>
        <end position="296"/>
    </location>
</feature>
<dbReference type="SUPFAM" id="SSF161098">
    <property type="entry name" value="MetI-like"/>
    <property type="match status" value="1"/>
</dbReference>